<dbReference type="SUPFAM" id="SSF111321">
    <property type="entry name" value="AF1104-like"/>
    <property type="match status" value="1"/>
</dbReference>
<dbReference type="PANTHER" id="PTHR12260">
    <property type="entry name" value="DAMAGE-CONTROL PHOSPHATASE ARMT1"/>
    <property type="match status" value="1"/>
</dbReference>
<dbReference type="PANTHER" id="PTHR12260:SF6">
    <property type="entry name" value="DAMAGE-CONTROL PHOSPHATASE ARMT1"/>
    <property type="match status" value="1"/>
</dbReference>
<dbReference type="GO" id="GO:0006974">
    <property type="term" value="P:DNA damage response"/>
    <property type="evidence" value="ECO:0007669"/>
    <property type="project" value="TreeGrafter"/>
</dbReference>
<evidence type="ECO:0000313" key="9">
    <source>
        <dbReference type="EMBL" id="RBO92793.1"/>
    </source>
</evidence>
<dbReference type="GO" id="GO:0046872">
    <property type="term" value="F:metal ion binding"/>
    <property type="evidence" value="ECO:0007669"/>
    <property type="project" value="UniProtKB-KW"/>
</dbReference>
<keyword evidence="6" id="KW-0464">Manganese</keyword>
<organism evidence="9 10">
    <name type="scientific">Nocardia puris</name>
    <dbReference type="NCBI Taxonomy" id="208602"/>
    <lineage>
        <taxon>Bacteria</taxon>
        <taxon>Bacillati</taxon>
        <taxon>Actinomycetota</taxon>
        <taxon>Actinomycetes</taxon>
        <taxon>Mycobacteriales</taxon>
        <taxon>Nocardiaceae</taxon>
        <taxon>Nocardia</taxon>
    </lineage>
</organism>
<evidence type="ECO:0000259" key="8">
    <source>
        <dbReference type="Pfam" id="PF01937"/>
    </source>
</evidence>
<evidence type="ECO:0000256" key="6">
    <source>
        <dbReference type="ARBA" id="ARBA00023211"/>
    </source>
</evidence>
<feature type="domain" description="Damage-control phosphatase ARMT1-like metal-binding" evidence="8">
    <location>
        <begin position="20"/>
        <end position="358"/>
    </location>
</feature>
<dbReference type="RefSeq" id="WP_067508203.1">
    <property type="nucleotide sequence ID" value="NZ_QNRE01000003.1"/>
</dbReference>
<dbReference type="EMBL" id="QNRE01000003">
    <property type="protein sequence ID" value="RBO92793.1"/>
    <property type="molecule type" value="Genomic_DNA"/>
</dbReference>
<comment type="catalytic activity">
    <reaction evidence="7">
        <text>beta-D-fructose 6-phosphate = dihydroxyacetone + D-glyceraldehyde 3-phosphate</text>
        <dbReference type="Rhea" id="RHEA:28002"/>
        <dbReference type="ChEBI" id="CHEBI:16016"/>
        <dbReference type="ChEBI" id="CHEBI:57634"/>
        <dbReference type="ChEBI" id="CHEBI:59776"/>
    </reaction>
</comment>
<protein>
    <submittedName>
        <fullName evidence="9">Uncharacterized protein DUF89</fullName>
    </submittedName>
</protein>
<accession>A0A366DRT7</accession>
<comment type="catalytic activity">
    <reaction evidence="1">
        <text>beta-D-fructose 1-phosphate + H2O = D-fructose + phosphate</text>
        <dbReference type="Rhea" id="RHEA:35603"/>
        <dbReference type="ChEBI" id="CHEBI:15377"/>
        <dbReference type="ChEBI" id="CHEBI:37721"/>
        <dbReference type="ChEBI" id="CHEBI:43474"/>
        <dbReference type="ChEBI" id="CHEBI:138881"/>
    </reaction>
</comment>
<evidence type="ECO:0000256" key="3">
    <source>
        <dbReference type="ARBA" id="ARBA00009519"/>
    </source>
</evidence>
<comment type="caution">
    <text evidence="9">The sequence shown here is derived from an EMBL/GenBank/DDBJ whole genome shotgun (WGS) entry which is preliminary data.</text>
</comment>
<dbReference type="InterPro" id="IPR039763">
    <property type="entry name" value="ARMT1"/>
</dbReference>
<keyword evidence="5" id="KW-0378">Hydrolase</keyword>
<evidence type="ECO:0000313" key="10">
    <source>
        <dbReference type="Proteomes" id="UP000252586"/>
    </source>
</evidence>
<keyword evidence="4" id="KW-0479">Metal-binding</keyword>
<evidence type="ECO:0000256" key="2">
    <source>
        <dbReference type="ARBA" id="ARBA00001936"/>
    </source>
</evidence>
<comment type="similarity">
    <text evidence="3">Belongs to the damage-control phosphatase family. Sugar phosphate phosphatase III subfamily.</text>
</comment>
<dbReference type="InterPro" id="IPR002791">
    <property type="entry name" value="ARMT1-like_metal-bd"/>
</dbReference>
<dbReference type="Proteomes" id="UP000252586">
    <property type="component" value="Unassembled WGS sequence"/>
</dbReference>
<keyword evidence="10" id="KW-1185">Reference proteome</keyword>
<evidence type="ECO:0000256" key="1">
    <source>
        <dbReference type="ARBA" id="ARBA00001326"/>
    </source>
</evidence>
<dbReference type="GO" id="GO:0016791">
    <property type="term" value="F:phosphatase activity"/>
    <property type="evidence" value="ECO:0007669"/>
    <property type="project" value="TreeGrafter"/>
</dbReference>
<evidence type="ECO:0000256" key="4">
    <source>
        <dbReference type="ARBA" id="ARBA00022723"/>
    </source>
</evidence>
<gene>
    <name evidence="9" type="ORF">DFR74_103439</name>
</gene>
<evidence type="ECO:0000256" key="7">
    <source>
        <dbReference type="ARBA" id="ARBA00048809"/>
    </source>
</evidence>
<dbReference type="Gene3D" id="3.40.50.10880">
    <property type="entry name" value="Uncharacterised protein PF01937, DUF89, domain 3"/>
    <property type="match status" value="1"/>
</dbReference>
<sequence length="382" mass="42143">MDLPPPISLGTPDSFARSVFHERHPKLIEQVIGAHPYGAAQRAALRELLAESTGGVIERIPGNPADAARWEEWGRGMWGRPWSEASFLWGESYFYRRILAAVEYDRPGIWCGVDPFAPTKRAELCGGEVEAELSALGEFPDTEETRTALLMSALWGNQADLSFQLVTAAATRAPLLVDDSAVLWDTLPHNGNAAVAVIADNAGRELLPDLVLIDHLLNTSRAQRVSLYLKPAPYYVSDATMADLLATLRVMIDSRFEGAAAIGRRLRDAMVDGQLELRTHEFFCAPLDYRDLPEDLATELARSTLTILKGDLNYRRLLGDRNWPPTTVFGDLVAYFPTPVAALRTLKSDVIAGLTAECVRELDATGRPWRTTGEYAVIQVAR</sequence>
<dbReference type="OrthoDB" id="146189at2"/>
<dbReference type="AlphaFoldDB" id="A0A366DRT7"/>
<name>A0A366DRT7_9NOCA</name>
<dbReference type="Pfam" id="PF01937">
    <property type="entry name" value="ARMT1-like_dom"/>
    <property type="match status" value="1"/>
</dbReference>
<dbReference type="InterPro" id="IPR036075">
    <property type="entry name" value="ARMT-1-like_metal-bd_sf"/>
</dbReference>
<evidence type="ECO:0000256" key="5">
    <source>
        <dbReference type="ARBA" id="ARBA00022801"/>
    </source>
</evidence>
<comment type="cofactor">
    <cofactor evidence="2">
        <name>Mn(2+)</name>
        <dbReference type="ChEBI" id="CHEBI:29035"/>
    </cofactor>
</comment>
<reference evidence="9 10" key="1">
    <citation type="submission" date="2018-06" db="EMBL/GenBank/DDBJ databases">
        <title>Genomic Encyclopedia of Type Strains, Phase IV (KMG-IV): sequencing the most valuable type-strain genomes for metagenomic binning, comparative biology and taxonomic classification.</title>
        <authorList>
            <person name="Goeker M."/>
        </authorList>
    </citation>
    <scope>NUCLEOTIDE SEQUENCE [LARGE SCALE GENOMIC DNA]</scope>
    <source>
        <strain evidence="9 10">DSM 44599</strain>
    </source>
</reference>
<proteinExistence type="inferred from homology"/>